<dbReference type="EMBL" id="KB308885">
    <property type="protein sequence ID" value="ELT96222.1"/>
    <property type="molecule type" value="Genomic_DNA"/>
</dbReference>
<feature type="domain" description="PLAT" evidence="2">
    <location>
        <begin position="567"/>
        <end position="682"/>
    </location>
</feature>
<evidence type="ECO:0000259" key="2">
    <source>
        <dbReference type="PROSITE" id="PS50095"/>
    </source>
</evidence>
<dbReference type="InterPro" id="IPR052970">
    <property type="entry name" value="Inner_ear_hair_cell_LOXHD"/>
</dbReference>
<reference evidence="5" key="1">
    <citation type="submission" date="2012-12" db="EMBL/GenBank/DDBJ databases">
        <authorList>
            <person name="Hellsten U."/>
            <person name="Grimwood J."/>
            <person name="Chapman J.A."/>
            <person name="Shapiro H."/>
            <person name="Aerts A."/>
            <person name="Otillar R.P."/>
            <person name="Terry A.Y."/>
            <person name="Boore J.L."/>
            <person name="Simakov O."/>
            <person name="Marletaz F."/>
            <person name="Cho S.-J."/>
            <person name="Edsinger-Gonzales E."/>
            <person name="Havlak P."/>
            <person name="Kuo D.-H."/>
            <person name="Larsson T."/>
            <person name="Lv J."/>
            <person name="Arendt D."/>
            <person name="Savage R."/>
            <person name="Osoegawa K."/>
            <person name="de Jong P."/>
            <person name="Lindberg D.R."/>
            <person name="Seaver E.C."/>
            <person name="Weisblat D.A."/>
            <person name="Putnam N.H."/>
            <person name="Grigoriev I.V."/>
            <person name="Rokhsar D.S."/>
        </authorList>
    </citation>
    <scope>NUCLEOTIDE SEQUENCE</scope>
    <source>
        <strain evidence="5">I ESC-2004</strain>
    </source>
</reference>
<evidence type="ECO:0000313" key="5">
    <source>
        <dbReference type="Proteomes" id="UP000014760"/>
    </source>
</evidence>
<evidence type="ECO:0000313" key="4">
    <source>
        <dbReference type="EnsemblMetazoa" id="CapteP179803"/>
    </source>
</evidence>
<reference evidence="3 5" key="2">
    <citation type="journal article" date="2013" name="Nature">
        <title>Insights into bilaterian evolution from three spiralian genomes.</title>
        <authorList>
            <person name="Simakov O."/>
            <person name="Marletaz F."/>
            <person name="Cho S.J."/>
            <person name="Edsinger-Gonzales E."/>
            <person name="Havlak P."/>
            <person name="Hellsten U."/>
            <person name="Kuo D.H."/>
            <person name="Larsson T."/>
            <person name="Lv J."/>
            <person name="Arendt D."/>
            <person name="Savage R."/>
            <person name="Osoegawa K."/>
            <person name="de Jong P."/>
            <person name="Grimwood J."/>
            <person name="Chapman J.A."/>
            <person name="Shapiro H."/>
            <person name="Aerts A."/>
            <person name="Otillar R.P."/>
            <person name="Terry A.Y."/>
            <person name="Boore J.L."/>
            <person name="Grigoriev I.V."/>
            <person name="Lindberg D.R."/>
            <person name="Seaver E.C."/>
            <person name="Weisblat D.A."/>
            <person name="Putnam N.H."/>
            <person name="Rokhsar D.S."/>
        </authorList>
    </citation>
    <scope>NUCLEOTIDE SEQUENCE</scope>
    <source>
        <strain evidence="3 5">I ESC-2004</strain>
    </source>
</reference>
<dbReference type="SMART" id="SM00308">
    <property type="entry name" value="LH2"/>
    <property type="match status" value="6"/>
</dbReference>
<name>R7TRL7_CAPTE</name>
<feature type="domain" description="PLAT" evidence="2">
    <location>
        <begin position="694"/>
        <end position="812"/>
    </location>
</feature>
<dbReference type="HOGENOM" id="CLU_009895_0_0_1"/>
<dbReference type="PANTHER" id="PTHR45901">
    <property type="entry name" value="PROTEIN CBG12474"/>
    <property type="match status" value="1"/>
</dbReference>
<dbReference type="EnsemblMetazoa" id="CapteT179803">
    <property type="protein sequence ID" value="CapteP179803"/>
    <property type="gene ID" value="CapteG179803"/>
</dbReference>
<accession>R7TRL7</accession>
<keyword evidence="5" id="KW-1185">Reference proteome</keyword>
<evidence type="ECO:0000313" key="3">
    <source>
        <dbReference type="EMBL" id="ELT96222.1"/>
    </source>
</evidence>
<dbReference type="PROSITE" id="PS50095">
    <property type="entry name" value="PLAT"/>
    <property type="match status" value="8"/>
</dbReference>
<dbReference type="AlphaFoldDB" id="R7TRL7"/>
<reference evidence="4" key="3">
    <citation type="submission" date="2015-06" db="UniProtKB">
        <authorList>
            <consortium name="EnsemblMetazoa"/>
        </authorList>
    </citation>
    <scope>IDENTIFICATION</scope>
</reference>
<feature type="domain" description="PLAT" evidence="2">
    <location>
        <begin position="970"/>
        <end position="1086"/>
    </location>
</feature>
<dbReference type="SUPFAM" id="SSF49723">
    <property type="entry name" value="Lipase/lipooxygenase domain (PLAT/LH2 domain)"/>
    <property type="match status" value="8"/>
</dbReference>
<feature type="domain" description="PLAT" evidence="2">
    <location>
        <begin position="435"/>
        <end position="552"/>
    </location>
</feature>
<dbReference type="CDD" id="cd01756">
    <property type="entry name" value="PLAT_repeat"/>
    <property type="match status" value="5"/>
</dbReference>
<dbReference type="STRING" id="283909.R7TRL7"/>
<comment type="caution">
    <text evidence="1">Lacks conserved residue(s) required for the propagation of feature annotation.</text>
</comment>
<dbReference type="Gene3D" id="2.40.180.10">
    <property type="entry name" value="Catalase core domain"/>
    <property type="match status" value="5"/>
</dbReference>
<dbReference type="OMA" id="HEYAFFC"/>
<dbReference type="Pfam" id="PF01477">
    <property type="entry name" value="PLAT"/>
    <property type="match status" value="8"/>
</dbReference>
<dbReference type="Proteomes" id="UP000014760">
    <property type="component" value="Unassembled WGS sequence"/>
</dbReference>
<feature type="domain" description="PLAT" evidence="2">
    <location>
        <begin position="110"/>
        <end position="234"/>
    </location>
</feature>
<feature type="domain" description="PLAT" evidence="2">
    <location>
        <begin position="1"/>
        <end position="97"/>
    </location>
</feature>
<dbReference type="EMBL" id="AMQN01002307">
    <property type="status" value="NOT_ANNOTATED_CDS"/>
    <property type="molecule type" value="Genomic_DNA"/>
</dbReference>
<feature type="domain" description="PLAT" evidence="2">
    <location>
        <begin position="263"/>
        <end position="381"/>
    </location>
</feature>
<gene>
    <name evidence="3" type="ORF">CAPTEDRAFT_179803</name>
</gene>
<dbReference type="InterPro" id="IPR036392">
    <property type="entry name" value="PLAT/LH2_dom_sf"/>
</dbReference>
<feature type="domain" description="PLAT" evidence="2">
    <location>
        <begin position="825"/>
        <end position="951"/>
    </location>
</feature>
<protein>
    <recommendedName>
        <fullName evidence="2">PLAT domain-containing protein</fullName>
    </recommendedName>
</protein>
<dbReference type="OrthoDB" id="5322100at2759"/>
<dbReference type="Gene3D" id="2.60.60.20">
    <property type="entry name" value="PLAT/LH2 domain"/>
    <property type="match status" value="3"/>
</dbReference>
<sequence>MTLYGEQDDTGTVLLKSSKTNRNKFERNQMDEFVIEAVEIGEIRKLKIGHDNSMGGGSWFLDRVEVDCPSLGRKWYFPCARWLAKGKDDGKLERELFPQDMATEEYEACMPYEVTVHTSDVSSAGTNADVFIVIYGRDRCTTQKSLCSSKQERKQSFSRGATDKFVIELEDVGDVIEKIRIGHDDAGIGSGWHLDRVEIRRLKDFGRGSETFTFPCKRWLARNEDDGEIIRELVPDRVIEESMRKDGSLKRKEKEQIDKLSNKKYVVNVVTGDQRGGGTDANVFLTMYGDKGDSGERKLHKSETNSDKFERGKTDRFSLEAVDLGKLYKVKIRHDNSMLSPAWFLDRVEVNDTEDRTNFVFHCERWLAKNKDDGKIERSLYVKGYQGDMSSNSTLRSHAIGSVGSMDSVRSSDPFSKSPRVSRRLLEEIPEGPTVPYTVRVVTGDGKDNGTESNVWIKIIGIKKKHSGKQHLELAQKKAFLPGSVETFSLEAADVVEVRQIELGHDGVTPGSGWFVKEVEVDMPTRGKHYFFTCKAWLSRDKGDGKTSRFFSLNEGDSSVVSYKPMIPYEVTVYTGDVQNAGTDSKISLKVFGANGSSSDIFLEKQGERFERGRSDFIKMEIEDIAPLKKIRIGHDGKGTRPDWNLEKVEMRNMDAGELYVFHFNDWLSAKLEGKSLSADIVATVKGKAQLKTTTYKIHVKTSDVRGAGTDANVYCILFGENGDSGELHLKEADGGKSPFQNNQLDSFTFTNILTLGQLIKLRIWHDNKGLGAAWHCQQVEVEDVKGGRYLFPCNRWLSKSDDDKQICRELSCANLPSPSTKDKITYEIEVTTSDKKDAGMMHHAWLILEGENKSSKEFVLENSAKKKVLRRGQTDSFTMSSRNLGELQHVVLGAIERDDKPLGDVDGREAMWHCHEVAVTNKATGNKYIFPCKSWIQIASRMAKKYAKTLSVKAVEESAMSALRNLGSVKYEVVVVTGDQRGGGTNANVSITLYGANGDTGKRPLTQKFRDLFERNQTDKFTLEAIDLGDLTKIRVEHDDSGWSSAWFLDHIEVINMASNRTWSFPCGQWLDKKKGDGQLARELFPRD</sequence>
<dbReference type="InterPro" id="IPR001024">
    <property type="entry name" value="PLAT/LH2_dom"/>
</dbReference>
<organism evidence="3">
    <name type="scientific">Capitella teleta</name>
    <name type="common">Polychaete worm</name>
    <dbReference type="NCBI Taxonomy" id="283909"/>
    <lineage>
        <taxon>Eukaryota</taxon>
        <taxon>Metazoa</taxon>
        <taxon>Spiralia</taxon>
        <taxon>Lophotrochozoa</taxon>
        <taxon>Annelida</taxon>
        <taxon>Polychaeta</taxon>
        <taxon>Sedentaria</taxon>
        <taxon>Scolecida</taxon>
        <taxon>Capitellidae</taxon>
        <taxon>Capitella</taxon>
    </lineage>
</organism>
<evidence type="ECO:0000256" key="1">
    <source>
        <dbReference type="PROSITE-ProRule" id="PRU00152"/>
    </source>
</evidence>
<proteinExistence type="predicted"/>
<dbReference type="PANTHER" id="PTHR45901:SF3">
    <property type="entry name" value="LIPOXYGENASE HOMOLOGY DOMAIN-CONTAINING PROTEIN 1"/>
    <property type="match status" value="1"/>
</dbReference>